<evidence type="ECO:0000313" key="2">
    <source>
        <dbReference type="EMBL" id="KAF4137943.1"/>
    </source>
</evidence>
<reference evidence="2" key="1">
    <citation type="submission" date="2020-03" db="EMBL/GenBank/DDBJ databases">
        <title>Hybrid Assembly of Korean Phytophthora infestans isolates.</title>
        <authorList>
            <person name="Prokchorchik M."/>
            <person name="Lee Y."/>
            <person name="Seo J."/>
            <person name="Cho J.-H."/>
            <person name="Park Y.-E."/>
            <person name="Jang D.-C."/>
            <person name="Im J.-S."/>
            <person name="Choi J.-G."/>
            <person name="Park H.-J."/>
            <person name="Lee G.-B."/>
            <person name="Lee Y.-G."/>
            <person name="Hong S.-Y."/>
            <person name="Cho K."/>
            <person name="Sohn K.H."/>
        </authorList>
    </citation>
    <scope>NUCLEOTIDE SEQUENCE</scope>
    <source>
        <strain evidence="2">KR_2_A2</strain>
    </source>
</reference>
<comment type="caution">
    <text evidence="2">The sequence shown here is derived from an EMBL/GenBank/DDBJ whole genome shotgun (WGS) entry which is preliminary data.</text>
</comment>
<sequence>VIGCDALYTTPTNDQYELVNDRKSNARPGTGADVGAARRVAWTCDDGRVRWPLAAKETKDSRVEPGEQSLACIVEAAGPAVARIRRSTRTLRAFTFESAARDTTEANEPRVTKTNKGLGSPEDACSVDSEPRHRTNDSIGGRIEAGERADEWTTATDRVCVMVATAK</sequence>
<dbReference type="EMBL" id="JAACNO010001745">
    <property type="protein sequence ID" value="KAF4137943.1"/>
    <property type="molecule type" value="Genomic_DNA"/>
</dbReference>
<accession>A0A8S9UBS6</accession>
<organism evidence="2 3">
    <name type="scientific">Phytophthora infestans</name>
    <name type="common">Potato late blight agent</name>
    <name type="synonym">Botrytis infestans</name>
    <dbReference type="NCBI Taxonomy" id="4787"/>
    <lineage>
        <taxon>Eukaryota</taxon>
        <taxon>Sar</taxon>
        <taxon>Stramenopiles</taxon>
        <taxon>Oomycota</taxon>
        <taxon>Peronosporomycetes</taxon>
        <taxon>Peronosporales</taxon>
        <taxon>Peronosporaceae</taxon>
        <taxon>Phytophthora</taxon>
    </lineage>
</organism>
<feature type="region of interest" description="Disordered" evidence="1">
    <location>
        <begin position="100"/>
        <end position="150"/>
    </location>
</feature>
<dbReference type="Proteomes" id="UP000704712">
    <property type="component" value="Unassembled WGS sequence"/>
</dbReference>
<protein>
    <submittedName>
        <fullName evidence="2">Uncharacterized protein</fullName>
    </submittedName>
</protein>
<feature type="compositionally biased region" description="Basic and acidic residues" evidence="1">
    <location>
        <begin position="100"/>
        <end position="111"/>
    </location>
</feature>
<evidence type="ECO:0000313" key="3">
    <source>
        <dbReference type="Proteomes" id="UP000704712"/>
    </source>
</evidence>
<proteinExistence type="predicted"/>
<evidence type="ECO:0000256" key="1">
    <source>
        <dbReference type="SAM" id="MobiDB-lite"/>
    </source>
</evidence>
<feature type="non-terminal residue" evidence="2">
    <location>
        <position position="1"/>
    </location>
</feature>
<name>A0A8S9UBS6_PHYIN</name>
<dbReference type="AlphaFoldDB" id="A0A8S9UBS6"/>
<gene>
    <name evidence="2" type="ORF">GN958_ATG12896</name>
</gene>